<dbReference type="HOGENOM" id="CLU_3203092_0_0_6"/>
<dbReference type="Proteomes" id="UP000011864">
    <property type="component" value="Chromosome"/>
</dbReference>
<dbReference type="PATRIC" id="fig|1129794.4.peg.684"/>
<feature type="transmembrane region" description="Helical" evidence="1">
    <location>
        <begin position="20"/>
        <end position="38"/>
    </location>
</feature>
<evidence type="ECO:0000313" key="3">
    <source>
        <dbReference type="Proteomes" id="UP000011864"/>
    </source>
</evidence>
<keyword evidence="1" id="KW-0472">Membrane</keyword>
<gene>
    <name evidence="2" type="ORF">C427_0692</name>
</gene>
<keyword evidence="1" id="KW-0812">Transmembrane</keyword>
<keyword evidence="1" id="KW-1133">Transmembrane helix</keyword>
<reference evidence="2 3" key="1">
    <citation type="journal article" date="2013" name="Genome Announc.">
        <title>Complete Genome Sequence of Glaciecola psychrophila Strain 170T.</title>
        <authorList>
            <person name="Yin J."/>
            <person name="Chen J."/>
            <person name="Liu G."/>
            <person name="Yu Y."/>
            <person name="Song L."/>
            <person name="Wang X."/>
            <person name="Qu X."/>
        </authorList>
    </citation>
    <scope>NUCLEOTIDE SEQUENCE [LARGE SCALE GENOMIC DNA]</scope>
    <source>
        <strain evidence="2 3">170</strain>
    </source>
</reference>
<proteinExistence type="predicted"/>
<sequence length="45" mass="5245">MWTLCYPLFVIPILGTRNGMIMVVLFYLIILPMAYLGLGEWDYGF</sequence>
<evidence type="ECO:0000313" key="2">
    <source>
        <dbReference type="EMBL" id="AGH42802.1"/>
    </source>
</evidence>
<evidence type="ECO:0000256" key="1">
    <source>
        <dbReference type="SAM" id="Phobius"/>
    </source>
</evidence>
<dbReference type="EMBL" id="CP003837">
    <property type="protein sequence ID" value="AGH42802.1"/>
    <property type="molecule type" value="Genomic_DNA"/>
</dbReference>
<name>M4RWE8_9ALTE</name>
<organism evidence="2 3">
    <name type="scientific">Paraglaciecola psychrophila 170</name>
    <dbReference type="NCBI Taxonomy" id="1129794"/>
    <lineage>
        <taxon>Bacteria</taxon>
        <taxon>Pseudomonadati</taxon>
        <taxon>Pseudomonadota</taxon>
        <taxon>Gammaproteobacteria</taxon>
        <taxon>Alteromonadales</taxon>
        <taxon>Alteromonadaceae</taxon>
        <taxon>Paraglaciecola</taxon>
    </lineage>
</organism>
<accession>M4RWE8</accession>
<protein>
    <submittedName>
        <fullName evidence="2">Diguanylate cyclase</fullName>
    </submittedName>
</protein>
<keyword evidence="3" id="KW-1185">Reference proteome</keyword>
<dbReference type="AlphaFoldDB" id="M4RWE8"/>
<dbReference type="KEGG" id="gps:C427_0692"/>